<dbReference type="InterPro" id="IPR023302">
    <property type="entry name" value="Pept_S9A_N"/>
</dbReference>
<dbReference type="SUPFAM" id="SSF53474">
    <property type="entry name" value="alpha/beta-Hydrolases"/>
    <property type="match status" value="1"/>
</dbReference>
<keyword evidence="4" id="KW-1185">Reference proteome</keyword>
<dbReference type="EMBL" id="KZ990957">
    <property type="protein sequence ID" value="RKP23452.1"/>
    <property type="molecule type" value="Genomic_DNA"/>
</dbReference>
<dbReference type="PANTHER" id="PTHR42881:SF2">
    <property type="entry name" value="PROLYL ENDOPEPTIDASE"/>
    <property type="match status" value="1"/>
</dbReference>
<dbReference type="Gene3D" id="2.130.10.120">
    <property type="entry name" value="Prolyl oligopeptidase, N-terminal domain"/>
    <property type="match status" value="1"/>
</dbReference>
<dbReference type="PANTHER" id="PTHR42881">
    <property type="entry name" value="PROLYL ENDOPEPTIDASE"/>
    <property type="match status" value="1"/>
</dbReference>
<evidence type="ECO:0000256" key="1">
    <source>
        <dbReference type="SAM" id="MobiDB-lite"/>
    </source>
</evidence>
<dbReference type="GO" id="GO:0070012">
    <property type="term" value="F:oligopeptidase activity"/>
    <property type="evidence" value="ECO:0007669"/>
    <property type="project" value="TreeGrafter"/>
</dbReference>
<evidence type="ECO:0000313" key="4">
    <source>
        <dbReference type="Proteomes" id="UP000278143"/>
    </source>
</evidence>
<proteinExistence type="predicted"/>
<reference evidence="4" key="1">
    <citation type="journal article" date="2018" name="Nat. Microbiol.">
        <title>Leveraging single-cell genomics to expand the fungal tree of life.</title>
        <authorList>
            <person name="Ahrendt S.R."/>
            <person name="Quandt C.A."/>
            <person name="Ciobanu D."/>
            <person name="Clum A."/>
            <person name="Salamov A."/>
            <person name="Andreopoulos B."/>
            <person name="Cheng J.F."/>
            <person name="Woyke T."/>
            <person name="Pelin A."/>
            <person name="Henrissat B."/>
            <person name="Reynolds N.K."/>
            <person name="Benny G.L."/>
            <person name="Smith M.E."/>
            <person name="James T.Y."/>
            <person name="Grigoriev I.V."/>
        </authorList>
    </citation>
    <scope>NUCLEOTIDE SEQUENCE [LARGE SCALE GENOMIC DNA]</scope>
    <source>
        <strain evidence="4">Benny S71-1</strain>
    </source>
</reference>
<dbReference type="GO" id="GO:0004252">
    <property type="term" value="F:serine-type endopeptidase activity"/>
    <property type="evidence" value="ECO:0007669"/>
    <property type="project" value="InterPro"/>
</dbReference>
<name>A0A4P9YVK7_9FUNG</name>
<dbReference type="GO" id="GO:0005829">
    <property type="term" value="C:cytosol"/>
    <property type="evidence" value="ECO:0007669"/>
    <property type="project" value="TreeGrafter"/>
</dbReference>
<evidence type="ECO:0000259" key="2">
    <source>
        <dbReference type="Pfam" id="PF02897"/>
    </source>
</evidence>
<dbReference type="Pfam" id="PF02897">
    <property type="entry name" value="Peptidase_S9_N"/>
    <property type="match status" value="1"/>
</dbReference>
<feature type="domain" description="Peptidase S9A N-terminal" evidence="2">
    <location>
        <begin position="45"/>
        <end position="475"/>
    </location>
</feature>
<dbReference type="AlphaFoldDB" id="A0A4P9YVK7"/>
<organism evidence="3 4">
    <name type="scientific">Syncephalis pseudoplumigaleata</name>
    <dbReference type="NCBI Taxonomy" id="1712513"/>
    <lineage>
        <taxon>Eukaryota</taxon>
        <taxon>Fungi</taxon>
        <taxon>Fungi incertae sedis</taxon>
        <taxon>Zoopagomycota</taxon>
        <taxon>Zoopagomycotina</taxon>
        <taxon>Zoopagomycetes</taxon>
        <taxon>Zoopagales</taxon>
        <taxon>Piptocephalidaceae</taxon>
        <taxon>Syncephalis</taxon>
    </lineage>
</organism>
<dbReference type="Proteomes" id="UP000278143">
    <property type="component" value="Unassembled WGS sequence"/>
</dbReference>
<dbReference type="SUPFAM" id="SSF50993">
    <property type="entry name" value="Peptidase/esterase 'gauge' domain"/>
    <property type="match status" value="1"/>
</dbReference>
<dbReference type="InterPro" id="IPR051167">
    <property type="entry name" value="Prolyl_oligopep/macrocyclase"/>
</dbReference>
<sequence>MPRRPAACPSAASSSVVFALPSTDPAAPSAGTSAASQQQKHWPYPAARRDDSIIDTLHGQRIADPYRWLENANSTETKTFVEAENKVAMDYLKQDSRREVYKQTFDQIGNVDQILSIIKKSRYYFTSGSFKDRKNKLTIYRQKSLDAKRELFFDVDIAHKDGTQFLFSHGYSMNGKFINYVGGKEYSQTTIRVVCAEDVEGLCKDKGHAPDVIEGAADWVEWLDDVGFFYTVSCAAILPRLPKDSGEQAPSGTDASASPGEMLYYHAIGTPQSADQLIFQASDSDTYVSSVDYSTDGKWAIVSFDSNGVITPWMLPLDPTKKALPKKPALRRLVNDSKNSYSYIAASAATHGSRLYFVANKGKPQSKVVAYDMNAPNGGFVDVIPASSKYIIEGASGITSNYMLVRSIEGGVSKLAVHELGTDKSVRNTLLPVGVVNSVWTQPRDGEVFLICNSLLYPQIIYRYDFATNALSVVRRSAIAGFDASAFEVRQVSVKDKKGASFPMTIAARKGIKLDGSHPTLMLAREGPPQSYLPQFTDSGFFFMKHFHGVLAIPYLSNVAPPTSSQSGNAPQHNYQPDIDRLERATHYLEKQGYTKPALLAVQGEGDGGTVVAAAESAEGYVRVNMGDPSKKRDFDTMRQYSPLHHVSANRTYPAMLLMAPADPEGKGASWHSYKMAAELQHKLPSNPRPLMLREYPGPSDQYSLSLTLVPSKDMLFDTLSFIAVSLGLQCRA</sequence>
<evidence type="ECO:0000313" key="3">
    <source>
        <dbReference type="EMBL" id="RKP23452.1"/>
    </source>
</evidence>
<gene>
    <name evidence="3" type="ORF">SYNPS1DRAFT_30801</name>
</gene>
<dbReference type="Gene3D" id="3.40.50.1820">
    <property type="entry name" value="alpha/beta hydrolase"/>
    <property type="match status" value="2"/>
</dbReference>
<feature type="compositionally biased region" description="Low complexity" evidence="1">
    <location>
        <begin position="21"/>
        <end position="39"/>
    </location>
</feature>
<dbReference type="InterPro" id="IPR029058">
    <property type="entry name" value="AB_hydrolase_fold"/>
</dbReference>
<protein>
    <submittedName>
        <fullName evidence="3">Prolyl oligopeptidase</fullName>
    </submittedName>
</protein>
<accession>A0A4P9YVK7</accession>
<feature type="region of interest" description="Disordered" evidence="1">
    <location>
        <begin position="21"/>
        <end position="44"/>
    </location>
</feature>
<dbReference type="OrthoDB" id="248387at2759"/>